<gene>
    <name evidence="1" type="ORF">DXB31_06385</name>
</gene>
<reference evidence="1 2" key="1">
    <citation type="submission" date="2018-08" db="EMBL/GenBank/DDBJ databases">
        <title>A genome reference for cultivated species of the human gut microbiota.</title>
        <authorList>
            <person name="Zou Y."/>
            <person name="Xue W."/>
            <person name="Luo G."/>
        </authorList>
    </citation>
    <scope>NUCLEOTIDE SEQUENCE [LARGE SCALE GENOMIC DNA]</scope>
    <source>
        <strain evidence="1 2">OM02-6</strain>
    </source>
</reference>
<dbReference type="Proteomes" id="UP000261087">
    <property type="component" value="Unassembled WGS sequence"/>
</dbReference>
<sequence>MKENKDKKNLPKILAISLSTWRSDSGIHTQTDLFKFWKPDRVAQIYTKSDMPNTPVCNHFFRISENEIIKSVYKRKPVGKRVTNAITVDEVTQKAIEAERKLYMKAHKKKSWLMTIMREIVWTLGCWKTKELNEFIEEEAPDVYFVPIYPVVYMGKLQLYILKKYPKPYVCYLADDNYSYKPCGKNIFAYIHRFMLRRVVKKLATNCTEMFTITKTEAEDTDKLFGTRSIVLTKGINYEGLKFEEKKVSSPIRMVYTGNLLIGRANSLVEISKALAKINQDRESVILDIYSPTILDDKTMKYLNSNGCHFKGQVPKSEVDRIQKSADIVIFVESLEKEHRYDARLSFSTKLTDYFKNGKCIFAIGDKSIAPIIYLKENNCAIIVNEYEEIEGQLRYLVENPEKIVEYSRNAFECGKRNHNEIDIKKVFVETFFKATASGVKE</sequence>
<evidence type="ECO:0000313" key="1">
    <source>
        <dbReference type="EMBL" id="RGO09964.1"/>
    </source>
</evidence>
<dbReference type="RefSeq" id="WP_117604914.1">
    <property type="nucleotide sequence ID" value="NZ_CATZTT010000023.1"/>
</dbReference>
<dbReference type="AlphaFoldDB" id="A0A3E5FQ83"/>
<dbReference type="EMBL" id="QSVF01000012">
    <property type="protein sequence ID" value="RGO09964.1"/>
    <property type="molecule type" value="Genomic_DNA"/>
</dbReference>
<evidence type="ECO:0000313" key="2">
    <source>
        <dbReference type="Proteomes" id="UP000261087"/>
    </source>
</evidence>
<comment type="caution">
    <text evidence="1">The sequence shown here is derived from an EMBL/GenBank/DDBJ whole genome shotgun (WGS) entry which is preliminary data.</text>
</comment>
<proteinExistence type="predicted"/>
<name>A0A3E5FQ83_9FIRM</name>
<dbReference type="Gene3D" id="3.40.50.2000">
    <property type="entry name" value="Glycogen Phosphorylase B"/>
    <property type="match status" value="1"/>
</dbReference>
<protein>
    <recommendedName>
        <fullName evidence="3">Glycosyltransferase family 1 protein</fullName>
    </recommendedName>
</protein>
<dbReference type="SUPFAM" id="SSF53756">
    <property type="entry name" value="UDP-Glycosyltransferase/glycogen phosphorylase"/>
    <property type="match status" value="1"/>
</dbReference>
<evidence type="ECO:0008006" key="3">
    <source>
        <dbReference type="Google" id="ProtNLM"/>
    </source>
</evidence>
<organism evidence="1 2">
    <name type="scientific">Thomasclavelia spiroformis</name>
    <dbReference type="NCBI Taxonomy" id="29348"/>
    <lineage>
        <taxon>Bacteria</taxon>
        <taxon>Bacillati</taxon>
        <taxon>Bacillota</taxon>
        <taxon>Erysipelotrichia</taxon>
        <taxon>Erysipelotrichales</taxon>
        <taxon>Coprobacillaceae</taxon>
        <taxon>Thomasclavelia</taxon>
    </lineage>
</organism>
<accession>A0A3E5FQ83</accession>